<dbReference type="Proteomes" id="UP000294933">
    <property type="component" value="Unassembled WGS sequence"/>
</dbReference>
<dbReference type="SUPFAM" id="SSF54928">
    <property type="entry name" value="RNA-binding domain, RBD"/>
    <property type="match status" value="2"/>
</dbReference>
<dbReference type="EMBL" id="ML170290">
    <property type="protein sequence ID" value="TDL15096.1"/>
    <property type="molecule type" value="Genomic_DNA"/>
</dbReference>
<dbReference type="SMART" id="SM00360">
    <property type="entry name" value="RRM"/>
    <property type="match status" value="2"/>
</dbReference>
<keyword evidence="6" id="KW-1185">Reference proteome</keyword>
<feature type="domain" description="RRM" evidence="4">
    <location>
        <begin position="88"/>
        <end position="167"/>
    </location>
</feature>
<dbReference type="GO" id="GO:0003729">
    <property type="term" value="F:mRNA binding"/>
    <property type="evidence" value="ECO:0007669"/>
    <property type="project" value="TreeGrafter"/>
</dbReference>
<evidence type="ECO:0000256" key="3">
    <source>
        <dbReference type="PROSITE-ProRule" id="PRU00176"/>
    </source>
</evidence>
<gene>
    <name evidence="5" type="ORF">BD410DRAFT_695615</name>
</gene>
<organism evidence="5 6">
    <name type="scientific">Rickenella mellea</name>
    <dbReference type="NCBI Taxonomy" id="50990"/>
    <lineage>
        <taxon>Eukaryota</taxon>
        <taxon>Fungi</taxon>
        <taxon>Dikarya</taxon>
        <taxon>Basidiomycota</taxon>
        <taxon>Agaricomycotina</taxon>
        <taxon>Agaricomycetes</taxon>
        <taxon>Hymenochaetales</taxon>
        <taxon>Rickenellaceae</taxon>
        <taxon>Rickenella</taxon>
    </lineage>
</organism>
<feature type="domain" description="RRM" evidence="4">
    <location>
        <begin position="5"/>
        <end position="79"/>
    </location>
</feature>
<dbReference type="STRING" id="50990.A0A4Y7PJ33"/>
<evidence type="ECO:0000256" key="1">
    <source>
        <dbReference type="ARBA" id="ARBA00022737"/>
    </source>
</evidence>
<dbReference type="PANTHER" id="PTHR48032:SF6">
    <property type="entry name" value="RNA-BINDING (RRM_RBD_RNP MOTIFS) FAMILY PROTEIN"/>
    <property type="match status" value="1"/>
</dbReference>
<dbReference type="GO" id="GO:0006417">
    <property type="term" value="P:regulation of translation"/>
    <property type="evidence" value="ECO:0007669"/>
    <property type="project" value="TreeGrafter"/>
</dbReference>
<feature type="non-terminal residue" evidence="5">
    <location>
        <position position="1"/>
    </location>
</feature>
<dbReference type="InterPro" id="IPR012677">
    <property type="entry name" value="Nucleotide-bd_a/b_plait_sf"/>
</dbReference>
<dbReference type="PROSITE" id="PS50102">
    <property type="entry name" value="RRM"/>
    <property type="match status" value="2"/>
</dbReference>
<evidence type="ECO:0000313" key="5">
    <source>
        <dbReference type="EMBL" id="TDL15096.1"/>
    </source>
</evidence>
<proteinExistence type="predicted"/>
<reference evidence="5 6" key="1">
    <citation type="submission" date="2018-06" db="EMBL/GenBank/DDBJ databases">
        <title>A transcriptomic atlas of mushroom development highlights an independent origin of complex multicellularity.</title>
        <authorList>
            <consortium name="DOE Joint Genome Institute"/>
            <person name="Krizsan K."/>
            <person name="Almasi E."/>
            <person name="Merenyi Z."/>
            <person name="Sahu N."/>
            <person name="Viragh M."/>
            <person name="Koszo T."/>
            <person name="Mondo S."/>
            <person name="Kiss B."/>
            <person name="Balint B."/>
            <person name="Kues U."/>
            <person name="Barry K."/>
            <person name="Hegedus J.C."/>
            <person name="Henrissat B."/>
            <person name="Johnson J."/>
            <person name="Lipzen A."/>
            <person name="Ohm R."/>
            <person name="Nagy I."/>
            <person name="Pangilinan J."/>
            <person name="Yan J."/>
            <person name="Xiong Y."/>
            <person name="Grigoriev I.V."/>
            <person name="Hibbett D.S."/>
            <person name="Nagy L.G."/>
        </authorList>
    </citation>
    <scope>NUCLEOTIDE SEQUENCE [LARGE SCALE GENOMIC DNA]</scope>
    <source>
        <strain evidence="5 6">SZMC22713</strain>
    </source>
</reference>
<dbReference type="InterPro" id="IPR000504">
    <property type="entry name" value="RRM_dom"/>
</dbReference>
<keyword evidence="2 3" id="KW-0694">RNA-binding</keyword>
<dbReference type="AlphaFoldDB" id="A0A4Y7PJ33"/>
<dbReference type="FunFam" id="3.30.70.330:FF:000025">
    <property type="entry name" value="RNA-binding protein Musashi homolog 2 isoform X1"/>
    <property type="match status" value="1"/>
</dbReference>
<protein>
    <recommendedName>
        <fullName evidence="4">RRM domain-containing protein</fullName>
    </recommendedName>
</protein>
<feature type="non-terminal residue" evidence="5">
    <location>
        <position position="171"/>
    </location>
</feature>
<dbReference type="InterPro" id="IPR035979">
    <property type="entry name" value="RBD_domain_sf"/>
</dbReference>
<dbReference type="VEuPathDB" id="FungiDB:BD410DRAFT_695615"/>
<name>A0A4Y7PJ33_9AGAM</name>
<evidence type="ECO:0000313" key="6">
    <source>
        <dbReference type="Proteomes" id="UP000294933"/>
    </source>
</evidence>
<dbReference type="Pfam" id="PF00076">
    <property type="entry name" value="RRM_1"/>
    <property type="match status" value="2"/>
</dbReference>
<dbReference type="OrthoDB" id="1875751at2759"/>
<evidence type="ECO:0000256" key="2">
    <source>
        <dbReference type="ARBA" id="ARBA00022884"/>
    </source>
</evidence>
<sequence>IIVDSKMFIGGLSWDTTDEALKNYFSQFGRVDASTILKDSDGQSRGFAFLTFEDPASVNEVLSKNHVLDGKTIDPKRAIPRSTHLRSQRFFIGGLHPSSTSTSLRAFFESFGKIVDVNVMADRETGRNKGFAFLTFEDLADGQVEKLLGGGGWEIDGKTVEVKLAQPRNAK</sequence>
<dbReference type="PANTHER" id="PTHR48032">
    <property type="entry name" value="RNA-BINDING PROTEIN MUSASHI HOMOLOG RBP6"/>
    <property type="match status" value="1"/>
</dbReference>
<accession>A0A4Y7PJ33</accession>
<keyword evidence="1" id="KW-0677">Repeat</keyword>
<dbReference type="Gene3D" id="3.30.70.330">
    <property type="match status" value="2"/>
</dbReference>
<evidence type="ECO:0000259" key="4">
    <source>
        <dbReference type="PROSITE" id="PS50102"/>
    </source>
</evidence>